<dbReference type="AlphaFoldDB" id="A0A839RTP3"/>
<protein>
    <submittedName>
        <fullName evidence="2">Uncharacterized protein</fullName>
    </submittedName>
</protein>
<comment type="caution">
    <text evidence="2">The sequence shown here is derived from an EMBL/GenBank/DDBJ whole genome shotgun (WGS) entry which is preliminary data.</text>
</comment>
<name>A0A839RTP3_9ACTN</name>
<keyword evidence="3" id="KW-1185">Reference proteome</keyword>
<organism evidence="2 3">
    <name type="scientific">Hoyosella altamirensis</name>
    <dbReference type="NCBI Taxonomy" id="616997"/>
    <lineage>
        <taxon>Bacteria</taxon>
        <taxon>Bacillati</taxon>
        <taxon>Actinomycetota</taxon>
        <taxon>Actinomycetes</taxon>
        <taxon>Mycobacteriales</taxon>
        <taxon>Hoyosellaceae</taxon>
        <taxon>Hoyosella</taxon>
    </lineage>
</organism>
<dbReference type="EMBL" id="JACHWS010000004">
    <property type="protein sequence ID" value="MBB3039588.1"/>
    <property type="molecule type" value="Genomic_DNA"/>
</dbReference>
<accession>A0A839RTP3</accession>
<evidence type="ECO:0000256" key="1">
    <source>
        <dbReference type="SAM" id="MobiDB-lite"/>
    </source>
</evidence>
<evidence type="ECO:0000313" key="3">
    <source>
        <dbReference type="Proteomes" id="UP000567922"/>
    </source>
</evidence>
<proteinExistence type="predicted"/>
<feature type="region of interest" description="Disordered" evidence="1">
    <location>
        <begin position="1"/>
        <end position="57"/>
    </location>
</feature>
<evidence type="ECO:0000313" key="2">
    <source>
        <dbReference type="EMBL" id="MBB3039588.1"/>
    </source>
</evidence>
<sequence length="57" mass="5969">MTPHEHLDRTAAPGESEYSWGAGLTPSGLQDAPPSQGGRYAPLCPPVTNVHGDFHGT</sequence>
<gene>
    <name evidence="2" type="ORF">FHU29_004076</name>
</gene>
<reference evidence="2 3" key="1">
    <citation type="submission" date="2020-08" db="EMBL/GenBank/DDBJ databases">
        <title>Sequencing the genomes of 1000 actinobacteria strains.</title>
        <authorList>
            <person name="Klenk H.-P."/>
        </authorList>
    </citation>
    <scope>NUCLEOTIDE SEQUENCE [LARGE SCALE GENOMIC DNA]</scope>
    <source>
        <strain evidence="2 3">DSM 45258</strain>
    </source>
</reference>
<dbReference type="Proteomes" id="UP000567922">
    <property type="component" value="Unassembled WGS sequence"/>
</dbReference>